<dbReference type="Gene3D" id="3.30.460.10">
    <property type="entry name" value="Beta Polymerase, domain 2"/>
    <property type="match status" value="1"/>
</dbReference>
<dbReference type="CDD" id="cd05403">
    <property type="entry name" value="NT_KNTase_like"/>
    <property type="match status" value="1"/>
</dbReference>
<sequence>MDLAHQLFAQLQELPQVEAIALGGSRASGLHDARSDYDVYLYCTAPIDEEARRALLARYCTVMEIGNHYWEYEDNCTFRDGVDLDLLHRDLDGFAADVRRVVEGHEASLGYTTCMWHNLRTCKVVFDRHSRLEALQRRFDMPYPDALRDAIIHANMPLLHGALPAYDAQIHKAASRGDLVSVNHRVAAFLASYFDVLFAINGMTHPGEKRQLGIAERDCRVLPEDFRSSFDTLFASMFTDTAKLDSTIAQLARNLSRCVEQIAL</sequence>
<dbReference type="GO" id="GO:0016740">
    <property type="term" value="F:transferase activity"/>
    <property type="evidence" value="ECO:0007669"/>
    <property type="project" value="UniProtKB-KW"/>
</dbReference>
<dbReference type="SUPFAM" id="SSF81301">
    <property type="entry name" value="Nucleotidyltransferase"/>
    <property type="match status" value="1"/>
</dbReference>
<dbReference type="HOGENOM" id="CLU_069366_1_0_11"/>
<dbReference type="EMBL" id="CP007457">
    <property type="protein sequence ID" value="AIZ16222.1"/>
    <property type="molecule type" value="Genomic_DNA"/>
</dbReference>
<reference evidence="1 2" key="1">
    <citation type="journal article" date="2015" name="Genome Announc.">
        <title>Bifidobacterium pseudolongum Strain PV8-2, Isolated from a Stool Sample of an Anemic Kenyan Infant.</title>
        <authorList>
            <person name="Vazquez-Gutierrez P."/>
            <person name="Lacroix C."/>
            <person name="Chassard C."/>
            <person name="Klumpp J."/>
            <person name="Stevens M.J."/>
            <person name="Jans C."/>
        </authorList>
    </citation>
    <scope>NUCLEOTIDE SEQUENCE [LARGE SCALE GENOMIC DNA]</scope>
    <source>
        <strain evidence="1 2">PV8-2</strain>
    </source>
</reference>
<name>A0A0A7I7G2_9BIFI</name>
<dbReference type="InterPro" id="IPR043519">
    <property type="entry name" value="NT_sf"/>
</dbReference>
<dbReference type="OrthoDB" id="5176171at2"/>
<gene>
    <name evidence="1" type="ORF">AH67_04155</name>
</gene>
<dbReference type="RefSeq" id="WP_039171748.1">
    <property type="nucleotide sequence ID" value="NZ_CP007457.1"/>
</dbReference>
<dbReference type="KEGG" id="bpsp:AH67_04155"/>
<organism evidence="1 2">
    <name type="scientific">Bifidobacterium pseudolongum PV8-2</name>
    <dbReference type="NCBI Taxonomy" id="1447715"/>
    <lineage>
        <taxon>Bacteria</taxon>
        <taxon>Bacillati</taxon>
        <taxon>Actinomycetota</taxon>
        <taxon>Actinomycetes</taxon>
        <taxon>Bifidobacteriales</taxon>
        <taxon>Bifidobacteriaceae</taxon>
        <taxon>Bifidobacterium</taxon>
    </lineage>
</organism>
<proteinExistence type="predicted"/>
<keyword evidence="1" id="KW-0808">Transferase</keyword>
<evidence type="ECO:0000313" key="1">
    <source>
        <dbReference type="EMBL" id="AIZ16222.1"/>
    </source>
</evidence>
<protein>
    <submittedName>
        <fullName evidence="1">Nucleotidyltransferase</fullName>
    </submittedName>
</protein>
<keyword evidence="2" id="KW-1185">Reference proteome</keyword>
<accession>A0A0A7I7G2</accession>
<dbReference type="AlphaFoldDB" id="A0A0A7I7G2"/>
<dbReference type="Proteomes" id="UP000030636">
    <property type="component" value="Chromosome"/>
</dbReference>
<evidence type="ECO:0000313" key="2">
    <source>
        <dbReference type="Proteomes" id="UP000030636"/>
    </source>
</evidence>